<proteinExistence type="predicted"/>
<dbReference type="PROSITE" id="PS51704">
    <property type="entry name" value="GP_PDE"/>
    <property type="match status" value="1"/>
</dbReference>
<dbReference type="PANTHER" id="PTHR46211:SF1">
    <property type="entry name" value="GLYCEROPHOSPHODIESTER PHOSPHODIESTERASE, CYTOPLASMIC"/>
    <property type="match status" value="1"/>
</dbReference>
<evidence type="ECO:0000313" key="3">
    <source>
        <dbReference type="Proteomes" id="UP000198312"/>
    </source>
</evidence>
<dbReference type="GO" id="GO:0006629">
    <property type="term" value="P:lipid metabolic process"/>
    <property type="evidence" value="ECO:0007669"/>
    <property type="project" value="InterPro"/>
</dbReference>
<feature type="domain" description="GP-PDE" evidence="1">
    <location>
        <begin position="2"/>
        <end position="240"/>
    </location>
</feature>
<evidence type="ECO:0000259" key="1">
    <source>
        <dbReference type="PROSITE" id="PS51704"/>
    </source>
</evidence>
<dbReference type="OrthoDB" id="384721at2"/>
<dbReference type="RefSeq" id="WP_089061429.1">
    <property type="nucleotide sequence ID" value="NZ_CP022315.1"/>
</dbReference>
<gene>
    <name evidence="2" type="ORF">CFK37_08330</name>
</gene>
<evidence type="ECO:0000313" key="2">
    <source>
        <dbReference type="EMBL" id="ASK62169.1"/>
    </source>
</evidence>
<dbReference type="EMBL" id="CP022315">
    <property type="protein sequence ID" value="ASK62169.1"/>
    <property type="molecule type" value="Genomic_DNA"/>
</dbReference>
<keyword evidence="3" id="KW-1185">Reference proteome</keyword>
<organism evidence="2 3">
    <name type="scientific">Virgibacillus phasianinus</name>
    <dbReference type="NCBI Taxonomy" id="2017483"/>
    <lineage>
        <taxon>Bacteria</taxon>
        <taxon>Bacillati</taxon>
        <taxon>Bacillota</taxon>
        <taxon>Bacilli</taxon>
        <taxon>Bacillales</taxon>
        <taxon>Bacillaceae</taxon>
        <taxon>Virgibacillus</taxon>
    </lineage>
</organism>
<reference evidence="2 3" key="1">
    <citation type="submission" date="2017-07" db="EMBL/GenBank/DDBJ databases">
        <title>Virgibacillus sp. LM2416.</title>
        <authorList>
            <person name="Tak E.J."/>
            <person name="Bae J.-W."/>
        </authorList>
    </citation>
    <scope>NUCLEOTIDE SEQUENCE [LARGE SCALE GENOMIC DNA]</scope>
    <source>
        <strain evidence="2 3">LM2416</strain>
    </source>
</reference>
<dbReference type="Gene3D" id="3.20.20.190">
    <property type="entry name" value="Phosphatidylinositol (PI) phosphodiesterase"/>
    <property type="match status" value="1"/>
</dbReference>
<dbReference type="AlphaFoldDB" id="A0A220U221"/>
<name>A0A220U221_9BACI</name>
<dbReference type="Proteomes" id="UP000198312">
    <property type="component" value="Chromosome"/>
</dbReference>
<sequence length="251" mass="28459">MILNFAHRGSLTEAPENTLPAMEKAIQHNVGAIELDVQLTKDNHLIVVHDQNFSRYNKNTAGLIKDYTLEEIKKVDVGSVFSNSYQGVTLATLEEVLDMLPEDILLNIEIKNSPFVHEGIENILVNCLLDYNRLGNVLISSFDHDSLKTVRKLAPNVKLGLLLNHKLFKPWVYARNLELNLTSIHPNVKQTNKKLIRESHSLGYKVYPYTVNKVKTYNRLVNIGVDGVFSNNPEIFAKSINNNQDRVIKIS</sequence>
<dbReference type="InterPro" id="IPR030395">
    <property type="entry name" value="GP_PDE_dom"/>
</dbReference>
<dbReference type="PANTHER" id="PTHR46211">
    <property type="entry name" value="GLYCEROPHOSPHORYL DIESTER PHOSPHODIESTERASE"/>
    <property type="match status" value="1"/>
</dbReference>
<protein>
    <submittedName>
        <fullName evidence="2">Glycerophosphodiester phosphodiesterase</fullName>
    </submittedName>
</protein>
<dbReference type="KEGG" id="vil:CFK37_08330"/>
<dbReference type="InterPro" id="IPR017946">
    <property type="entry name" value="PLC-like_Pdiesterase_TIM-brl"/>
</dbReference>
<dbReference type="Pfam" id="PF03009">
    <property type="entry name" value="GDPD"/>
    <property type="match status" value="1"/>
</dbReference>
<accession>A0A220U221</accession>
<dbReference type="SUPFAM" id="SSF51695">
    <property type="entry name" value="PLC-like phosphodiesterases"/>
    <property type="match status" value="1"/>
</dbReference>
<dbReference type="GO" id="GO:0008081">
    <property type="term" value="F:phosphoric diester hydrolase activity"/>
    <property type="evidence" value="ECO:0007669"/>
    <property type="project" value="InterPro"/>
</dbReference>